<dbReference type="NCBIfam" id="NF002834">
    <property type="entry name" value="PRK03011.1-5"/>
    <property type="match status" value="1"/>
</dbReference>
<protein>
    <recommendedName>
        <fullName evidence="9">Probable butyrate kinase</fullName>
        <shortName evidence="9">BK</shortName>
        <ecNumber evidence="9">2.7.2.7</ecNumber>
    </recommendedName>
    <alternativeName>
        <fullName evidence="9">Branched-chain carboxylic acid kinase</fullName>
    </alternativeName>
</protein>
<evidence type="ECO:0000256" key="2">
    <source>
        <dbReference type="ARBA" id="ARBA00008748"/>
    </source>
</evidence>
<dbReference type="InterPro" id="IPR023865">
    <property type="entry name" value="Aliphatic_acid_kinase_CS"/>
</dbReference>
<dbReference type="CDD" id="cd24011">
    <property type="entry name" value="ASKHA_NBD_BK"/>
    <property type="match status" value="1"/>
</dbReference>
<evidence type="ECO:0000313" key="11">
    <source>
        <dbReference type="EMBL" id="KPL09883.1"/>
    </source>
</evidence>
<evidence type="ECO:0000256" key="10">
    <source>
        <dbReference type="RuleBase" id="RU003835"/>
    </source>
</evidence>
<dbReference type="HAMAP" id="MF_00542">
    <property type="entry name" value="Butyrate_kinase"/>
    <property type="match status" value="1"/>
</dbReference>
<dbReference type="PANTHER" id="PTHR21060:SF20">
    <property type="entry name" value="BUTYRATE KINASE 1-RELATED"/>
    <property type="match status" value="1"/>
</dbReference>
<evidence type="ECO:0000256" key="1">
    <source>
        <dbReference type="ARBA" id="ARBA00004496"/>
    </source>
</evidence>
<dbReference type="EMBL" id="LJVA01000050">
    <property type="protein sequence ID" value="KPL09883.1"/>
    <property type="molecule type" value="Genomic_DNA"/>
</dbReference>
<evidence type="ECO:0000256" key="3">
    <source>
        <dbReference type="ARBA" id="ARBA00022490"/>
    </source>
</evidence>
<dbReference type="NCBIfam" id="TIGR02707">
    <property type="entry name" value="butyr_kinase"/>
    <property type="match status" value="1"/>
</dbReference>
<evidence type="ECO:0000256" key="6">
    <source>
        <dbReference type="ARBA" id="ARBA00022777"/>
    </source>
</evidence>
<dbReference type="GO" id="GO:0006083">
    <property type="term" value="P:acetate metabolic process"/>
    <property type="evidence" value="ECO:0007669"/>
    <property type="project" value="TreeGrafter"/>
</dbReference>
<evidence type="ECO:0000313" key="12">
    <source>
        <dbReference type="Proteomes" id="UP000051035"/>
    </source>
</evidence>
<dbReference type="AlphaFoldDB" id="A0A0S8JME1"/>
<comment type="catalytic activity">
    <reaction evidence="8 9">
        <text>butanoate + ATP = butanoyl phosphate + ADP</text>
        <dbReference type="Rhea" id="RHEA:13585"/>
        <dbReference type="ChEBI" id="CHEBI:17968"/>
        <dbReference type="ChEBI" id="CHEBI:30616"/>
        <dbReference type="ChEBI" id="CHEBI:58079"/>
        <dbReference type="ChEBI" id="CHEBI:456216"/>
        <dbReference type="EC" id="2.7.2.7"/>
    </reaction>
</comment>
<dbReference type="PATRIC" id="fig|1703773.3.peg.1647"/>
<comment type="caution">
    <text evidence="11">The sequence shown here is derived from an EMBL/GenBank/DDBJ whole genome shotgun (WGS) entry which is preliminary data.</text>
</comment>
<name>A0A0S8JME1_UNCT6</name>
<reference evidence="11 12" key="1">
    <citation type="journal article" date="2015" name="Microbiome">
        <title>Genomic resolution of linkages in carbon, nitrogen, and sulfur cycling among widespread estuary sediment bacteria.</title>
        <authorList>
            <person name="Baker B.J."/>
            <person name="Lazar C.S."/>
            <person name="Teske A.P."/>
            <person name="Dick G.J."/>
        </authorList>
    </citation>
    <scope>NUCLEOTIDE SEQUENCE [LARGE SCALE GENOMIC DNA]</scope>
    <source>
        <strain evidence="11">SM1_40</strain>
    </source>
</reference>
<evidence type="ECO:0000256" key="7">
    <source>
        <dbReference type="ARBA" id="ARBA00022840"/>
    </source>
</evidence>
<proteinExistence type="inferred from homology"/>
<evidence type="ECO:0000256" key="5">
    <source>
        <dbReference type="ARBA" id="ARBA00022741"/>
    </source>
</evidence>
<sequence>MSEEVVIVVNPGSTSTRIAIRTRERELKSQDIDHVGSPLVRDARSTDQLDGRLRLVEEWLESATESDWQIVGIVGRGGLLRPMEGGTYLVGEAMLDDLRSGRYGDHASNLGALIADRLASRHGVRAYIVDPVTVDEFWERSRISGVPGITRRCRSHTLNIKASARKVAAILGRSIGDIDLVVAHLGGGISICALKQGRIVDVNDALLGQGPFSPNRAGSLPIGPLVELSFSRRYGKKELLDLLSRGSGLYAYLGTADVREVEQMIEQGDAEAELIFDAMIYQVAKEIGAMAAALAGTLEAIVLTGGMARSKKVIAAVREYIGFLAPVHVIPGEHEMEALADGAFRVIDRMEEAMEYGVG</sequence>
<dbReference type="SUPFAM" id="SSF53067">
    <property type="entry name" value="Actin-like ATPase domain"/>
    <property type="match status" value="2"/>
</dbReference>
<accession>A0A0S8JME1</accession>
<dbReference type="PROSITE" id="PS01076">
    <property type="entry name" value="ACETATE_KINASE_2"/>
    <property type="match status" value="1"/>
</dbReference>
<dbReference type="PRINTS" id="PR00471">
    <property type="entry name" value="ACETATEKNASE"/>
</dbReference>
<keyword evidence="5 9" id="KW-0547">Nucleotide-binding</keyword>
<organism evidence="11 12">
    <name type="scientific">candidate division TA06 bacterium SM1_40</name>
    <dbReference type="NCBI Taxonomy" id="1703773"/>
    <lineage>
        <taxon>Bacteria</taxon>
        <taxon>Bacteria division TA06</taxon>
    </lineage>
</organism>
<dbReference type="InterPro" id="IPR043129">
    <property type="entry name" value="ATPase_NBD"/>
</dbReference>
<evidence type="ECO:0000256" key="8">
    <source>
        <dbReference type="ARBA" id="ARBA00048596"/>
    </source>
</evidence>
<dbReference type="GO" id="GO:0008776">
    <property type="term" value="F:acetate kinase activity"/>
    <property type="evidence" value="ECO:0007669"/>
    <property type="project" value="TreeGrafter"/>
</dbReference>
<dbReference type="Gene3D" id="3.30.420.40">
    <property type="match status" value="2"/>
</dbReference>
<dbReference type="InterPro" id="IPR011245">
    <property type="entry name" value="Butyrate_kin"/>
</dbReference>
<dbReference type="Proteomes" id="UP000051035">
    <property type="component" value="Unassembled WGS sequence"/>
</dbReference>
<dbReference type="GO" id="GO:0005737">
    <property type="term" value="C:cytoplasm"/>
    <property type="evidence" value="ECO:0007669"/>
    <property type="project" value="UniProtKB-SubCell"/>
</dbReference>
<dbReference type="GO" id="GO:0047761">
    <property type="term" value="F:butyrate kinase activity"/>
    <property type="evidence" value="ECO:0007669"/>
    <property type="project" value="UniProtKB-UniRule"/>
</dbReference>
<dbReference type="PANTHER" id="PTHR21060">
    <property type="entry name" value="ACETATE KINASE"/>
    <property type="match status" value="1"/>
</dbReference>
<comment type="subcellular location">
    <subcellularLocation>
        <location evidence="1 9">Cytoplasm</location>
    </subcellularLocation>
</comment>
<keyword evidence="3 9" id="KW-0963">Cytoplasm</keyword>
<evidence type="ECO:0000256" key="4">
    <source>
        <dbReference type="ARBA" id="ARBA00022679"/>
    </source>
</evidence>
<comment type="similarity">
    <text evidence="2 9 10">Belongs to the acetokinase family.</text>
</comment>
<dbReference type="EC" id="2.7.2.7" evidence="9"/>
<keyword evidence="4 9" id="KW-0808">Transferase</keyword>
<evidence type="ECO:0000256" key="9">
    <source>
        <dbReference type="HAMAP-Rule" id="MF_00542"/>
    </source>
</evidence>
<dbReference type="InterPro" id="IPR000890">
    <property type="entry name" value="Aliphatic_acid_kin_short-chain"/>
</dbReference>
<gene>
    <name evidence="9" type="primary">buk</name>
    <name evidence="11" type="ORF">AMJ71_05255</name>
</gene>
<dbReference type="PIRSF" id="PIRSF036458">
    <property type="entry name" value="Butyrate_kin"/>
    <property type="match status" value="1"/>
</dbReference>
<dbReference type="GO" id="GO:0005524">
    <property type="term" value="F:ATP binding"/>
    <property type="evidence" value="ECO:0007669"/>
    <property type="project" value="UniProtKB-KW"/>
</dbReference>
<keyword evidence="6 9" id="KW-0418">Kinase</keyword>
<dbReference type="Pfam" id="PF00871">
    <property type="entry name" value="Acetate_kinase"/>
    <property type="match status" value="1"/>
</dbReference>
<keyword evidence="7 9" id="KW-0067">ATP-binding</keyword>